<dbReference type="PIRSF" id="PIRSF000887">
    <property type="entry name" value="Pesterase_MJ0037"/>
    <property type="match status" value="1"/>
</dbReference>
<dbReference type="eggNOG" id="COG1407">
    <property type="taxonomic scope" value="Bacteria"/>
</dbReference>
<gene>
    <name evidence="2" type="ordered locus">Rvan_0540</name>
</gene>
<dbReference type="GO" id="GO:0016787">
    <property type="term" value="F:hydrolase activity"/>
    <property type="evidence" value="ECO:0007669"/>
    <property type="project" value="InterPro"/>
</dbReference>
<dbReference type="Proteomes" id="UP000001399">
    <property type="component" value="Chromosome"/>
</dbReference>
<protein>
    <recommendedName>
        <fullName evidence="1">Calcineurin-like phosphoesterase domain-containing protein</fullName>
    </recommendedName>
</protein>
<dbReference type="InterPro" id="IPR029052">
    <property type="entry name" value="Metallo-depent_PP-like"/>
</dbReference>
<keyword evidence="3" id="KW-1185">Reference proteome</keyword>
<name>E3HYT0_RHOVT</name>
<dbReference type="STRING" id="648757.Rvan_0540"/>
<sequence>MDDRHAFPESAAGGAGRSSVLIRFAGLAVVLDGSGAAYLPDHAMLIVSDLHLEKGSGAAARGRLVPALDSHDTLARLRRAVEAWRPRCVICLGDSFHDGAAGSRMAEADRAALASLCALAEEWIWIGGNHDPHAPDFCEGARLPELRLDGVVLRHEPGEEHKPERGAPEIVGHFHPKARLKGGGYGFSGPCFCVSDDLMILPAFGAYTGGLSCSAPVLRALHRNEPRLFMLHGGKVWRVA</sequence>
<organism evidence="2 3">
    <name type="scientific">Rhodomicrobium vannielii (strain ATCC 17100 / DSM 162 / LMG 4299 / NCIMB 10020 / ATH 3.1.1)</name>
    <dbReference type="NCBI Taxonomy" id="648757"/>
    <lineage>
        <taxon>Bacteria</taxon>
        <taxon>Pseudomonadati</taxon>
        <taxon>Pseudomonadota</taxon>
        <taxon>Alphaproteobacteria</taxon>
        <taxon>Hyphomicrobiales</taxon>
        <taxon>Hyphomicrobiaceae</taxon>
        <taxon>Rhodomicrobium</taxon>
    </lineage>
</organism>
<dbReference type="SUPFAM" id="SSF56300">
    <property type="entry name" value="Metallo-dependent phosphatases"/>
    <property type="match status" value="1"/>
</dbReference>
<dbReference type="PANTHER" id="PTHR39323">
    <property type="entry name" value="BLR1149 PROTEIN"/>
    <property type="match status" value="1"/>
</dbReference>
<evidence type="ECO:0000259" key="1">
    <source>
        <dbReference type="Pfam" id="PF00149"/>
    </source>
</evidence>
<dbReference type="AlphaFoldDB" id="E3HYT0"/>
<feature type="domain" description="Calcineurin-like phosphoesterase" evidence="1">
    <location>
        <begin position="45"/>
        <end position="138"/>
    </location>
</feature>
<dbReference type="InterPro" id="IPR026336">
    <property type="entry name" value="PdeM-like"/>
</dbReference>
<evidence type="ECO:0000313" key="3">
    <source>
        <dbReference type="Proteomes" id="UP000001399"/>
    </source>
</evidence>
<dbReference type="NCBIfam" id="TIGR04123">
    <property type="entry name" value="P_estr_lig_assc"/>
    <property type="match status" value="1"/>
</dbReference>
<dbReference type="HOGENOM" id="CLU_075478_2_0_5"/>
<dbReference type="InterPro" id="IPR024173">
    <property type="entry name" value="Pesterase_MJ0037-like"/>
</dbReference>
<dbReference type="InterPro" id="IPR004843">
    <property type="entry name" value="Calcineurin-like_PHP"/>
</dbReference>
<dbReference type="Gene3D" id="3.60.21.10">
    <property type="match status" value="1"/>
</dbReference>
<dbReference type="EMBL" id="CP002292">
    <property type="protein sequence ID" value="ADP69821.1"/>
    <property type="molecule type" value="Genomic_DNA"/>
</dbReference>
<accession>E3HYT0</accession>
<proteinExistence type="predicted"/>
<dbReference type="PANTHER" id="PTHR39323:SF1">
    <property type="entry name" value="BLR1149 PROTEIN"/>
    <property type="match status" value="1"/>
</dbReference>
<reference evidence="3" key="1">
    <citation type="journal article" date="2011" name="J. Bacteriol.">
        <title>Genome sequences of eight morphologically diverse alphaproteobacteria.</title>
        <authorList>
            <consortium name="US DOE Joint Genome Institute"/>
            <person name="Brown P.J."/>
            <person name="Kysela D.T."/>
            <person name="Buechlein A."/>
            <person name="Hemmerich C."/>
            <person name="Brun Y.V."/>
        </authorList>
    </citation>
    <scope>NUCLEOTIDE SEQUENCE [LARGE SCALE GENOMIC DNA]</scope>
    <source>
        <strain evidence="3">ATCC 17100 / ATH 3.1.1 / DSM 162 / LMG 4299</strain>
    </source>
</reference>
<evidence type="ECO:0000313" key="2">
    <source>
        <dbReference type="EMBL" id="ADP69821.1"/>
    </source>
</evidence>
<dbReference type="Pfam" id="PF00149">
    <property type="entry name" value="Metallophos"/>
    <property type="match status" value="1"/>
</dbReference>
<dbReference type="KEGG" id="rva:Rvan_0540"/>